<proteinExistence type="predicted"/>
<evidence type="ECO:0000313" key="2">
    <source>
        <dbReference type="Proteomes" id="UP001500433"/>
    </source>
</evidence>
<dbReference type="EMBL" id="BAABJH010000006">
    <property type="protein sequence ID" value="GAA4898656.1"/>
    <property type="molecule type" value="Genomic_DNA"/>
</dbReference>
<dbReference type="RefSeq" id="WP_345274453.1">
    <property type="nucleotide sequence ID" value="NZ_BAABJH010000006.1"/>
</dbReference>
<organism evidence="1 2">
    <name type="scientific">Flaviramulus aquimarinus</name>
    <dbReference type="NCBI Taxonomy" id="1170456"/>
    <lineage>
        <taxon>Bacteria</taxon>
        <taxon>Pseudomonadati</taxon>
        <taxon>Bacteroidota</taxon>
        <taxon>Flavobacteriia</taxon>
        <taxon>Flavobacteriales</taxon>
        <taxon>Flavobacteriaceae</taxon>
        <taxon>Flaviramulus</taxon>
    </lineage>
</organism>
<accession>A0ABP9FBP1</accession>
<gene>
    <name evidence="1" type="ORF">GCM10023311_24610</name>
</gene>
<sequence length="212" mass="23202">MKDLKIIIILLVLLVLSLLIKQKQSNNLKTGDIAFIGFNASQNDGFSIITLANIKPNSIIYFTDSEWNGTRFGADESNMSWNSGNTLITKGTTIVFDNISKHPKVNLGTVKNTIKLSKTGEALFAYLGSAPKLPSKFLAAVATNSSSYGTLANTGLIEGFTAITYPKGTFFSELNNTIFYTNNGFLLTLNNMNNYKLETISNYLKESLANSK</sequence>
<name>A0ABP9FBP1_9FLAO</name>
<keyword evidence="2" id="KW-1185">Reference proteome</keyword>
<dbReference type="Proteomes" id="UP001500433">
    <property type="component" value="Unassembled WGS sequence"/>
</dbReference>
<comment type="caution">
    <text evidence="1">The sequence shown here is derived from an EMBL/GenBank/DDBJ whole genome shotgun (WGS) entry which is preliminary data.</text>
</comment>
<evidence type="ECO:0000313" key="1">
    <source>
        <dbReference type="EMBL" id="GAA4898656.1"/>
    </source>
</evidence>
<reference evidence="2" key="1">
    <citation type="journal article" date="2019" name="Int. J. Syst. Evol. Microbiol.">
        <title>The Global Catalogue of Microorganisms (GCM) 10K type strain sequencing project: providing services to taxonomists for standard genome sequencing and annotation.</title>
        <authorList>
            <consortium name="The Broad Institute Genomics Platform"/>
            <consortium name="The Broad Institute Genome Sequencing Center for Infectious Disease"/>
            <person name="Wu L."/>
            <person name="Ma J."/>
        </authorList>
    </citation>
    <scope>NUCLEOTIDE SEQUENCE [LARGE SCALE GENOMIC DNA]</scope>
    <source>
        <strain evidence="2">JCM 18274</strain>
    </source>
</reference>
<protein>
    <submittedName>
        <fullName evidence="1">Uncharacterized protein</fullName>
    </submittedName>
</protein>